<dbReference type="NCBIfam" id="NF001937">
    <property type="entry name" value="PRK00714.1-4"/>
    <property type="match status" value="1"/>
</dbReference>
<dbReference type="Gene3D" id="3.90.79.10">
    <property type="entry name" value="Nucleoside Triphosphate Pyrophosphohydrolase"/>
    <property type="match status" value="1"/>
</dbReference>
<dbReference type="Pfam" id="PF00293">
    <property type="entry name" value="NUDIX"/>
    <property type="match status" value="1"/>
</dbReference>
<dbReference type="HAMAP" id="MF_00298">
    <property type="entry name" value="Nudix_RppH"/>
    <property type="match status" value="1"/>
</dbReference>
<reference evidence="6 7" key="1">
    <citation type="submission" date="2019-09" db="EMBL/GenBank/DDBJ databases">
        <title>Ecophysiology of the spiral-shaped methanotroph Methylospira mobilis as revealed by the complete genome sequence.</title>
        <authorList>
            <person name="Oshkin I.Y."/>
            <person name="Dedysh S.N."/>
            <person name="Miroshnikov K."/>
            <person name="Danilova O.V."/>
            <person name="Hakobyan A."/>
            <person name="Liesack W."/>
        </authorList>
    </citation>
    <scope>NUCLEOTIDE SEQUENCE [LARGE SCALE GENOMIC DNA]</scope>
    <source>
        <strain evidence="6 7">Shm1</strain>
    </source>
</reference>
<dbReference type="PANTHER" id="PTHR23114">
    <property type="entry name" value="M7GPPPN-MRNA HYDROLASE"/>
    <property type="match status" value="1"/>
</dbReference>
<keyword evidence="7" id="KW-1185">Reference proteome</keyword>
<dbReference type="GO" id="GO:0034353">
    <property type="term" value="F:mRNA 5'-diphosphatase activity"/>
    <property type="evidence" value="ECO:0007669"/>
    <property type="project" value="TreeGrafter"/>
</dbReference>
<comment type="cofactor">
    <cofactor evidence="4">
        <name>a divalent metal cation</name>
        <dbReference type="ChEBI" id="CHEBI:60240"/>
    </cofactor>
</comment>
<evidence type="ECO:0000256" key="2">
    <source>
        <dbReference type="ARBA" id="ARBA00001946"/>
    </source>
</evidence>
<organism evidence="6 7">
    <name type="scientific">Candidatus Methylospira mobilis</name>
    <dbReference type="NCBI Taxonomy" id="1808979"/>
    <lineage>
        <taxon>Bacteria</taxon>
        <taxon>Pseudomonadati</taxon>
        <taxon>Pseudomonadota</taxon>
        <taxon>Gammaproteobacteria</taxon>
        <taxon>Methylococcales</taxon>
        <taxon>Methylococcaceae</taxon>
        <taxon>Candidatus Methylospira</taxon>
    </lineage>
</organism>
<dbReference type="GO" id="GO:0005737">
    <property type="term" value="C:cytoplasm"/>
    <property type="evidence" value="ECO:0007669"/>
    <property type="project" value="TreeGrafter"/>
</dbReference>
<protein>
    <recommendedName>
        <fullName evidence="4">RNA pyrophosphohydrolase</fullName>
        <ecNumber evidence="4">3.6.1.-</ecNumber>
    </recommendedName>
    <alternativeName>
        <fullName evidence="4">(Di)nucleoside polyphosphate hydrolase</fullName>
    </alternativeName>
</protein>
<evidence type="ECO:0000256" key="1">
    <source>
        <dbReference type="ARBA" id="ARBA00001936"/>
    </source>
</evidence>
<comment type="cofactor">
    <cofactor evidence="1">
        <name>Mn(2+)</name>
        <dbReference type="ChEBI" id="CHEBI:29035"/>
    </cofactor>
</comment>
<dbReference type="EC" id="3.6.1.-" evidence="4"/>
<dbReference type="PROSITE" id="PS00893">
    <property type="entry name" value="NUDIX_BOX"/>
    <property type="match status" value="1"/>
</dbReference>
<dbReference type="InterPro" id="IPR015797">
    <property type="entry name" value="NUDIX_hydrolase-like_dom_sf"/>
</dbReference>
<comment type="cofactor">
    <cofactor evidence="2">
        <name>Mg(2+)</name>
        <dbReference type="ChEBI" id="CHEBI:18420"/>
    </cofactor>
</comment>
<dbReference type="RefSeq" id="WP_153250017.1">
    <property type="nucleotide sequence ID" value="NZ_CP044205.1"/>
</dbReference>
<sequence>MIDLEGYRLNVGIVLCNRDGRVFWARRAGMRSWQFPQGGIKCDEDPETAMYRELYEEVGLKSHHVRLIGRTQEWLRYELPDRFIRKNSQPLCIGQKQLWFILALEGNESDICLNYTPKPEFDAWRWIDYWQPVNDVVYFKREVYRQALHELSCHMERTVAPSIISAA</sequence>
<dbReference type="PANTHER" id="PTHR23114:SF17">
    <property type="entry name" value="M7GPPPN-MRNA HYDROLASE"/>
    <property type="match status" value="1"/>
</dbReference>
<dbReference type="AlphaFoldDB" id="A0A5Q0BQT0"/>
<dbReference type="InterPro" id="IPR022927">
    <property type="entry name" value="RppH"/>
</dbReference>
<evidence type="ECO:0000313" key="6">
    <source>
        <dbReference type="EMBL" id="QFY44046.1"/>
    </source>
</evidence>
<dbReference type="InterPro" id="IPR000086">
    <property type="entry name" value="NUDIX_hydrolase_dom"/>
</dbReference>
<dbReference type="NCBIfam" id="NF001934">
    <property type="entry name" value="PRK00714.1-1"/>
    <property type="match status" value="1"/>
</dbReference>
<feature type="short sequence motif" description="Nudix box" evidence="4">
    <location>
        <begin position="38"/>
        <end position="59"/>
    </location>
</feature>
<dbReference type="Proteomes" id="UP000325755">
    <property type="component" value="Chromosome"/>
</dbReference>
<feature type="domain" description="Nudix hydrolase" evidence="5">
    <location>
        <begin position="6"/>
        <end position="149"/>
    </location>
</feature>
<evidence type="ECO:0000256" key="3">
    <source>
        <dbReference type="ARBA" id="ARBA00022801"/>
    </source>
</evidence>
<dbReference type="SUPFAM" id="SSF55811">
    <property type="entry name" value="Nudix"/>
    <property type="match status" value="1"/>
</dbReference>
<gene>
    <name evidence="4" type="primary">rppH</name>
    <name evidence="4" type="synonym">nudH</name>
    <name evidence="6" type="ORF">F6R98_16570</name>
</gene>
<evidence type="ECO:0000313" key="7">
    <source>
        <dbReference type="Proteomes" id="UP000325755"/>
    </source>
</evidence>
<name>A0A5Q0BQT0_9GAMM</name>
<dbReference type="OrthoDB" id="9816040at2"/>
<evidence type="ECO:0000259" key="5">
    <source>
        <dbReference type="PROSITE" id="PS51462"/>
    </source>
</evidence>
<dbReference type="PRINTS" id="PR00502">
    <property type="entry name" value="NUDIXFAMILY"/>
</dbReference>
<dbReference type="PROSITE" id="PS51462">
    <property type="entry name" value="NUDIX"/>
    <property type="match status" value="1"/>
</dbReference>
<dbReference type="CDD" id="cd03671">
    <property type="entry name" value="NUDIX_Ap4A_hydrolase_plant_like"/>
    <property type="match status" value="1"/>
</dbReference>
<dbReference type="InterPro" id="IPR020084">
    <property type="entry name" value="NUDIX_hydrolase_CS"/>
</dbReference>
<dbReference type="FunFam" id="3.90.79.10:FF:000001">
    <property type="entry name" value="RNA pyrophosphohydrolase"/>
    <property type="match status" value="1"/>
</dbReference>
<dbReference type="FunCoup" id="A0A5Q0BQT0">
    <property type="interactions" value="266"/>
</dbReference>
<comment type="similarity">
    <text evidence="4">Belongs to the Nudix hydrolase family. RppH subfamily.</text>
</comment>
<accession>A0A5Q0BQT0</accession>
<keyword evidence="3 4" id="KW-0378">Hydrolase</keyword>
<dbReference type="InterPro" id="IPR020476">
    <property type="entry name" value="Nudix_hydrolase"/>
</dbReference>
<comment type="function">
    <text evidence="4">Accelerates the degradation of transcripts by removing pyrophosphate from the 5'-end of triphosphorylated RNA, leading to a more labile monophosphorylated state that can stimulate subsequent ribonuclease cleavage.</text>
</comment>
<proteinExistence type="inferred from homology"/>
<evidence type="ECO:0000256" key="4">
    <source>
        <dbReference type="HAMAP-Rule" id="MF_00298"/>
    </source>
</evidence>
<dbReference type="InParanoid" id="A0A5Q0BQT0"/>
<dbReference type="NCBIfam" id="NF001938">
    <property type="entry name" value="PRK00714.1-5"/>
    <property type="match status" value="1"/>
</dbReference>
<dbReference type="EMBL" id="CP044205">
    <property type="protein sequence ID" value="QFY44046.1"/>
    <property type="molecule type" value="Genomic_DNA"/>
</dbReference>
<dbReference type="GO" id="GO:0006402">
    <property type="term" value="P:mRNA catabolic process"/>
    <property type="evidence" value="ECO:0007669"/>
    <property type="project" value="TreeGrafter"/>
</dbReference>
<dbReference type="KEGG" id="mmob:F6R98_16570"/>